<dbReference type="Pfam" id="PF04969">
    <property type="entry name" value="CS"/>
    <property type="match status" value="1"/>
</dbReference>
<name>A0A7S0JJK4_9EUKA</name>
<gene>
    <name evidence="7" type="ORF">CLEP1334_LOCUS29047</name>
</gene>
<dbReference type="GO" id="GO:0003779">
    <property type="term" value="F:actin binding"/>
    <property type="evidence" value="ECO:0007669"/>
    <property type="project" value="InterPro"/>
</dbReference>
<dbReference type="InterPro" id="IPR013912">
    <property type="entry name" value="Adenylate_cyclase-assoc_CAP_C"/>
</dbReference>
<evidence type="ECO:0000313" key="7">
    <source>
        <dbReference type="EMBL" id="CAD8553756.1"/>
    </source>
</evidence>
<dbReference type="Gene3D" id="1.25.40.10">
    <property type="entry name" value="Tetratricopeptide repeat domain"/>
    <property type="match status" value="1"/>
</dbReference>
<dbReference type="SMART" id="SM00028">
    <property type="entry name" value="TPR"/>
    <property type="match status" value="3"/>
</dbReference>
<feature type="domain" description="C-CAP/cofactor C-like" evidence="6">
    <location>
        <begin position="142"/>
        <end position="283"/>
    </location>
</feature>
<feature type="region of interest" description="Disordered" evidence="4">
    <location>
        <begin position="375"/>
        <end position="401"/>
    </location>
</feature>
<feature type="domain" description="CS" evidence="5">
    <location>
        <begin position="11"/>
        <end position="112"/>
    </location>
</feature>
<evidence type="ECO:0000256" key="2">
    <source>
        <dbReference type="ARBA" id="ARBA00022803"/>
    </source>
</evidence>
<feature type="repeat" description="TPR" evidence="3">
    <location>
        <begin position="478"/>
        <end position="511"/>
    </location>
</feature>
<dbReference type="InterPro" id="IPR016098">
    <property type="entry name" value="CAP/MinC_C"/>
</dbReference>
<sequence>MLHVPGVYAGGSCSSFEWTQTKREVELRVHLPPACDVKSVRCEIGTRRVEATWHLQGEAGGDSAAQLDFSGELHALVNAGDSLWTLEKEGASGPILAVSLRKAVPELWRRLLTSEDEAVEEPALLDGVERKAPRTKEELLRQAKERAKGALDGPSKAVAHVIEEKHGEGTISISEEDLPPIAVLTLRRCSDVEVVLPPSATVVKILVEGCTKLRLAVSGKVLTETLEVYKCTDCAIHVASKLATLQVDACRGLDFFFAKAADFHQLLSAGAYGVSVSIEEGELRCVVDLEEERRLRPHTELSDETDQLITRLIEGALTTELVIRLSNDFPTTEREAAAFAERAKGAGEALEEMARGMLGTSLGNKLTSAEKEQMKEMAQQQNEGAAAAAGHAEGSAEGRHAARVEYKKKAGNDAFKAAEYQQAAVLYTEALSLCTLESLRVEEATILSNRAACFLKLGRYSQARDDAEACVRLRPDFAKGYFRLALSLQAVEQFGDACQAFNRVLQLEPKNKDAASGLRMAEVQAERQRRMQASS</sequence>
<dbReference type="InterPro" id="IPR017901">
    <property type="entry name" value="C-CAP_CF_C-like"/>
</dbReference>
<dbReference type="InterPro" id="IPR036223">
    <property type="entry name" value="CAP_C_sf"/>
</dbReference>
<dbReference type="CDD" id="cd06467">
    <property type="entry name" value="p23_NUDC_like"/>
    <property type="match status" value="1"/>
</dbReference>
<dbReference type="SUPFAM" id="SSF69340">
    <property type="entry name" value="C-terminal domain of adenylylcyclase associated protein"/>
    <property type="match status" value="1"/>
</dbReference>
<dbReference type="EMBL" id="HBER01058176">
    <property type="protein sequence ID" value="CAD8553756.1"/>
    <property type="molecule type" value="Transcribed_RNA"/>
</dbReference>
<dbReference type="PROSITE" id="PS51203">
    <property type="entry name" value="CS"/>
    <property type="match status" value="1"/>
</dbReference>
<dbReference type="InterPro" id="IPR008978">
    <property type="entry name" value="HSP20-like_chaperone"/>
</dbReference>
<dbReference type="InterPro" id="IPR019734">
    <property type="entry name" value="TPR_rpt"/>
</dbReference>
<dbReference type="GO" id="GO:0051879">
    <property type="term" value="F:Hsp90 protein binding"/>
    <property type="evidence" value="ECO:0007669"/>
    <property type="project" value="TreeGrafter"/>
</dbReference>
<protein>
    <recommendedName>
        <fullName evidence="8">CS domain-containing protein</fullName>
    </recommendedName>
</protein>
<proteinExistence type="predicted"/>
<dbReference type="Pfam" id="PF13181">
    <property type="entry name" value="TPR_8"/>
    <property type="match status" value="1"/>
</dbReference>
<keyword evidence="2 3" id="KW-0802">TPR repeat</keyword>
<dbReference type="PANTHER" id="PTHR22904">
    <property type="entry name" value="TPR REPEAT CONTAINING PROTEIN"/>
    <property type="match status" value="1"/>
</dbReference>
<dbReference type="InterPro" id="IPR011990">
    <property type="entry name" value="TPR-like_helical_dom_sf"/>
</dbReference>
<dbReference type="Pfam" id="PF08603">
    <property type="entry name" value="CAP_C"/>
    <property type="match status" value="1"/>
</dbReference>
<evidence type="ECO:0000256" key="1">
    <source>
        <dbReference type="ARBA" id="ARBA00022737"/>
    </source>
</evidence>
<dbReference type="AlphaFoldDB" id="A0A7S0JJK4"/>
<evidence type="ECO:0000259" key="5">
    <source>
        <dbReference type="PROSITE" id="PS51203"/>
    </source>
</evidence>
<dbReference type="Gene3D" id="2.60.40.790">
    <property type="match status" value="1"/>
</dbReference>
<accession>A0A7S0JJK4</accession>
<feature type="compositionally biased region" description="Low complexity" evidence="4">
    <location>
        <begin position="376"/>
        <end position="393"/>
    </location>
</feature>
<dbReference type="InterPro" id="IPR007052">
    <property type="entry name" value="CS_dom"/>
</dbReference>
<dbReference type="GO" id="GO:0007010">
    <property type="term" value="P:cytoskeleton organization"/>
    <property type="evidence" value="ECO:0007669"/>
    <property type="project" value="InterPro"/>
</dbReference>
<dbReference type="PANTHER" id="PTHR22904:SF523">
    <property type="entry name" value="STRESS-INDUCED-PHOSPHOPROTEIN 1"/>
    <property type="match status" value="1"/>
</dbReference>
<organism evidence="7">
    <name type="scientific">Calcidiscus leptoporus</name>
    <dbReference type="NCBI Taxonomy" id="127549"/>
    <lineage>
        <taxon>Eukaryota</taxon>
        <taxon>Haptista</taxon>
        <taxon>Haptophyta</taxon>
        <taxon>Prymnesiophyceae</taxon>
        <taxon>Coccolithales</taxon>
        <taxon>Calcidiscaceae</taxon>
        <taxon>Calcidiscus</taxon>
    </lineage>
</organism>
<dbReference type="SUPFAM" id="SSF48452">
    <property type="entry name" value="TPR-like"/>
    <property type="match status" value="1"/>
</dbReference>
<dbReference type="SUPFAM" id="SSF49764">
    <property type="entry name" value="HSP20-like chaperones"/>
    <property type="match status" value="1"/>
</dbReference>
<evidence type="ECO:0000256" key="3">
    <source>
        <dbReference type="PROSITE-ProRule" id="PRU00339"/>
    </source>
</evidence>
<reference evidence="7" key="1">
    <citation type="submission" date="2021-01" db="EMBL/GenBank/DDBJ databases">
        <authorList>
            <person name="Corre E."/>
            <person name="Pelletier E."/>
            <person name="Niang G."/>
            <person name="Scheremetjew M."/>
            <person name="Finn R."/>
            <person name="Kale V."/>
            <person name="Holt S."/>
            <person name="Cochrane G."/>
            <person name="Meng A."/>
            <person name="Brown T."/>
            <person name="Cohen L."/>
        </authorList>
    </citation>
    <scope>NUCLEOTIDE SEQUENCE</scope>
    <source>
        <strain evidence="7">RCC1130</strain>
    </source>
</reference>
<evidence type="ECO:0000256" key="4">
    <source>
        <dbReference type="SAM" id="MobiDB-lite"/>
    </source>
</evidence>
<dbReference type="PROSITE" id="PS51329">
    <property type="entry name" value="C_CAP_COFACTOR_C"/>
    <property type="match status" value="1"/>
</dbReference>
<evidence type="ECO:0000259" key="6">
    <source>
        <dbReference type="PROSITE" id="PS51329"/>
    </source>
</evidence>
<keyword evidence="1" id="KW-0677">Repeat</keyword>
<dbReference type="PROSITE" id="PS50005">
    <property type="entry name" value="TPR"/>
    <property type="match status" value="1"/>
</dbReference>
<evidence type="ECO:0008006" key="8">
    <source>
        <dbReference type="Google" id="ProtNLM"/>
    </source>
</evidence>
<dbReference type="Gene3D" id="2.160.20.70">
    <property type="match status" value="1"/>
</dbReference>